<evidence type="ECO:0000256" key="3">
    <source>
        <dbReference type="SAM" id="Phobius"/>
    </source>
</evidence>
<keyword evidence="3" id="KW-1133">Transmembrane helix</keyword>
<feature type="coiled-coil region" evidence="1">
    <location>
        <begin position="92"/>
        <end position="266"/>
    </location>
</feature>
<gene>
    <name evidence="4" type="ORF">G6N76_01665</name>
</gene>
<feature type="region of interest" description="Disordered" evidence="2">
    <location>
        <begin position="353"/>
        <end position="400"/>
    </location>
</feature>
<keyword evidence="3" id="KW-0472">Membrane</keyword>
<feature type="transmembrane region" description="Helical" evidence="3">
    <location>
        <begin position="6"/>
        <end position="27"/>
    </location>
</feature>
<dbReference type="AlphaFoldDB" id="A0A6M1RTY6"/>
<proteinExistence type="predicted"/>
<dbReference type="EMBL" id="JAAKZH010000001">
    <property type="protein sequence ID" value="NGO62365.1"/>
    <property type="molecule type" value="Genomic_DNA"/>
</dbReference>
<keyword evidence="5" id="KW-1185">Reference proteome</keyword>
<evidence type="ECO:0000313" key="4">
    <source>
        <dbReference type="EMBL" id="NGO62365.1"/>
    </source>
</evidence>
<evidence type="ECO:0000313" key="5">
    <source>
        <dbReference type="Proteomes" id="UP000477849"/>
    </source>
</evidence>
<keyword evidence="1" id="KW-0175">Coiled coil</keyword>
<reference evidence="4 5" key="1">
    <citation type="submission" date="2020-02" db="EMBL/GenBank/DDBJ databases">
        <title>Genome sequence of the type strain CCBAU10050 of Rhizobium daejeonense.</title>
        <authorList>
            <person name="Gao J."/>
            <person name="Sun J."/>
        </authorList>
    </citation>
    <scope>NUCLEOTIDE SEQUENCE [LARGE SCALE GENOMIC DNA]</scope>
    <source>
        <strain evidence="4 5">CCBAU10050</strain>
    </source>
</reference>
<protein>
    <submittedName>
        <fullName evidence="4">Uncharacterized protein</fullName>
    </submittedName>
</protein>
<feature type="compositionally biased region" description="Polar residues" evidence="2">
    <location>
        <begin position="391"/>
        <end position="400"/>
    </location>
</feature>
<keyword evidence="3" id="KW-0812">Transmembrane</keyword>
<organism evidence="4 5">
    <name type="scientific">Rhizobium daejeonense</name>
    <dbReference type="NCBI Taxonomy" id="240521"/>
    <lineage>
        <taxon>Bacteria</taxon>
        <taxon>Pseudomonadati</taxon>
        <taxon>Pseudomonadota</taxon>
        <taxon>Alphaproteobacteria</taxon>
        <taxon>Hyphomicrobiales</taxon>
        <taxon>Rhizobiaceae</taxon>
        <taxon>Rhizobium/Agrobacterium group</taxon>
        <taxon>Rhizobium</taxon>
    </lineage>
</organism>
<sequence length="400" mass="44912">MIEYGLLFGLGFMAAALVVMLVAPAIHQRIVLYTENRLKATMPLSPQEIRAQKDMARAVYAAENARTTQELTREREKSIALKLSNEQLGHEASRLVAENQDLHAQINEMSVEAAEFRSKIRRAELEADNLKEALKRTEENIVAKGLEIEAQSKRLRLMASDIDNMKIEASSRETEIENLKMRVQTLRDEREELRRETKLLTKRAKDAELRLSQEEHKLLRLDDRLARQMSENVDKDATIDRRLKEIARLKQNLKSANGQLRQVAKTLRGANLPVPDFKESEMAEGELIEPAPALMTTPAPEIDIERLAEELRHRHTALTERLLKARSPANDDALREEIADIAAKMIVVTAHREGDGSPIPGLLRSKSLKGASDHPSLAERALALDPGLAGKTSNQHPAAE</sequence>
<comment type="caution">
    <text evidence="4">The sequence shown here is derived from an EMBL/GenBank/DDBJ whole genome shotgun (WGS) entry which is preliminary data.</text>
</comment>
<evidence type="ECO:0000256" key="2">
    <source>
        <dbReference type="SAM" id="MobiDB-lite"/>
    </source>
</evidence>
<dbReference type="Proteomes" id="UP000477849">
    <property type="component" value="Unassembled WGS sequence"/>
</dbReference>
<accession>A0A6M1RTY6</accession>
<name>A0A6M1RTY6_9HYPH</name>
<evidence type="ECO:0000256" key="1">
    <source>
        <dbReference type="SAM" id="Coils"/>
    </source>
</evidence>